<dbReference type="EMBL" id="VFQC01000002">
    <property type="protein sequence ID" value="TQN28391.1"/>
    <property type="molecule type" value="Genomic_DNA"/>
</dbReference>
<protein>
    <recommendedName>
        <fullName evidence="4">Helix-turn-helix protein</fullName>
    </recommendedName>
</protein>
<accession>A0A543N996</accession>
<organism evidence="2 3">
    <name type="scientific">Haloactinospora alba</name>
    <dbReference type="NCBI Taxonomy" id="405555"/>
    <lineage>
        <taxon>Bacteria</taxon>
        <taxon>Bacillati</taxon>
        <taxon>Actinomycetota</taxon>
        <taxon>Actinomycetes</taxon>
        <taxon>Streptosporangiales</taxon>
        <taxon>Nocardiopsidaceae</taxon>
        <taxon>Haloactinospora</taxon>
    </lineage>
</organism>
<dbReference type="RefSeq" id="WP_141925451.1">
    <property type="nucleotide sequence ID" value="NZ_VFQC01000002.1"/>
</dbReference>
<reference evidence="2 3" key="1">
    <citation type="submission" date="2019-06" db="EMBL/GenBank/DDBJ databases">
        <title>Sequencing the genomes of 1000 actinobacteria strains.</title>
        <authorList>
            <person name="Klenk H.-P."/>
        </authorList>
    </citation>
    <scope>NUCLEOTIDE SEQUENCE [LARGE SCALE GENOMIC DNA]</scope>
    <source>
        <strain evidence="2 3">DSM 45015</strain>
    </source>
</reference>
<keyword evidence="3" id="KW-1185">Reference proteome</keyword>
<evidence type="ECO:0000256" key="1">
    <source>
        <dbReference type="SAM" id="MobiDB-lite"/>
    </source>
</evidence>
<proteinExistence type="predicted"/>
<dbReference type="Proteomes" id="UP000317422">
    <property type="component" value="Unassembled WGS sequence"/>
</dbReference>
<comment type="caution">
    <text evidence="2">The sequence shown here is derived from an EMBL/GenBank/DDBJ whole genome shotgun (WGS) entry which is preliminary data.</text>
</comment>
<evidence type="ECO:0000313" key="3">
    <source>
        <dbReference type="Proteomes" id="UP000317422"/>
    </source>
</evidence>
<evidence type="ECO:0000313" key="2">
    <source>
        <dbReference type="EMBL" id="TQN28391.1"/>
    </source>
</evidence>
<feature type="region of interest" description="Disordered" evidence="1">
    <location>
        <begin position="78"/>
        <end position="110"/>
    </location>
</feature>
<feature type="compositionally biased region" description="Polar residues" evidence="1">
    <location>
        <begin position="80"/>
        <end position="89"/>
    </location>
</feature>
<evidence type="ECO:0008006" key="4">
    <source>
        <dbReference type="Google" id="ProtNLM"/>
    </source>
</evidence>
<sequence length="159" mass="17801">MVTVSEEEKRFTISVSVHDGDEECADTRPAEIKAVMQRDEDENLGIVEMTVRAGEEGDLPARTVRNIDFEMLARALGGTESESTRTSIPATAGRASRQLASGGGKSRVTRPYRRMPAKEDVKARFLETRSVGKLARHYDVPRYTAQAWVDRLRRNGYLD</sequence>
<dbReference type="AlphaFoldDB" id="A0A543N996"/>
<name>A0A543N996_9ACTN</name>
<dbReference type="OrthoDB" id="4558074at2"/>
<gene>
    <name evidence="2" type="ORF">FHX37_3728</name>
</gene>